<dbReference type="Pfam" id="PF12728">
    <property type="entry name" value="HTH_17"/>
    <property type="match status" value="1"/>
</dbReference>
<evidence type="ECO:0000259" key="1">
    <source>
        <dbReference type="Pfam" id="PF12728"/>
    </source>
</evidence>
<dbReference type="Proteomes" id="UP001206128">
    <property type="component" value="Unassembled WGS sequence"/>
</dbReference>
<dbReference type="RefSeq" id="WP_253775642.1">
    <property type="nucleotide sequence ID" value="NZ_JAMTCK010000012.1"/>
</dbReference>
<dbReference type="AlphaFoldDB" id="A0AAE3GIJ5"/>
<dbReference type="SUPFAM" id="SSF46955">
    <property type="entry name" value="Putative DNA-binding domain"/>
    <property type="match status" value="1"/>
</dbReference>
<protein>
    <submittedName>
        <fullName evidence="2">Helix-turn-helix domain-containing protein</fullName>
    </submittedName>
</protein>
<keyword evidence="3" id="KW-1185">Reference proteome</keyword>
<name>A0AAE3GIJ5_9PSEU</name>
<reference evidence="2" key="1">
    <citation type="submission" date="2022-06" db="EMBL/GenBank/DDBJ databases">
        <title>Genomic Encyclopedia of Archaeal and Bacterial Type Strains, Phase II (KMG-II): from individual species to whole genera.</title>
        <authorList>
            <person name="Goeker M."/>
        </authorList>
    </citation>
    <scope>NUCLEOTIDE SEQUENCE</scope>
    <source>
        <strain evidence="2">DSM 43935</strain>
    </source>
</reference>
<dbReference type="EMBL" id="JAMTCK010000012">
    <property type="protein sequence ID" value="MCP2168120.1"/>
    <property type="molecule type" value="Genomic_DNA"/>
</dbReference>
<dbReference type="InterPro" id="IPR041657">
    <property type="entry name" value="HTH_17"/>
</dbReference>
<organism evidence="2 3">
    <name type="scientific">Goodfellowiella coeruleoviolacea</name>
    <dbReference type="NCBI Taxonomy" id="334858"/>
    <lineage>
        <taxon>Bacteria</taxon>
        <taxon>Bacillati</taxon>
        <taxon>Actinomycetota</taxon>
        <taxon>Actinomycetes</taxon>
        <taxon>Pseudonocardiales</taxon>
        <taxon>Pseudonocardiaceae</taxon>
        <taxon>Goodfellowiella</taxon>
    </lineage>
</organism>
<evidence type="ECO:0000313" key="2">
    <source>
        <dbReference type="EMBL" id="MCP2168120.1"/>
    </source>
</evidence>
<dbReference type="InterPro" id="IPR009061">
    <property type="entry name" value="DNA-bd_dom_put_sf"/>
</dbReference>
<proteinExistence type="predicted"/>
<evidence type="ECO:0000313" key="3">
    <source>
        <dbReference type="Proteomes" id="UP001206128"/>
    </source>
</evidence>
<comment type="caution">
    <text evidence="2">The sequence shown here is derived from an EMBL/GenBank/DDBJ whole genome shotgun (WGS) entry which is preliminary data.</text>
</comment>
<feature type="domain" description="Helix-turn-helix" evidence="1">
    <location>
        <begin position="68"/>
        <end position="117"/>
    </location>
</feature>
<accession>A0AAE3GIJ5</accession>
<sequence>MSPRRKAPDPWPWPEDSTLDRARRVAGQYRESLSKVDPDECARIDAAVIRLGQGWVVPQPVTADMDDLLTVDQAAEYAGVRLRTIDEWRRRGLVVVTTPDGVRVTPRALAEYQRSRRERRASRVA</sequence>
<gene>
    <name evidence="2" type="ORF">LX83_004994</name>
</gene>